<dbReference type="InterPro" id="IPR050744">
    <property type="entry name" value="AI-2_Isomerase_LsrG"/>
</dbReference>
<dbReference type="Pfam" id="PF03992">
    <property type="entry name" value="ABM"/>
    <property type="match status" value="2"/>
</dbReference>
<keyword evidence="2" id="KW-0560">Oxidoreductase</keyword>
<organism evidence="2 3">
    <name type="scientific">Streptococcus hyointestinalis</name>
    <dbReference type="NCBI Taxonomy" id="1337"/>
    <lineage>
        <taxon>Bacteria</taxon>
        <taxon>Bacillati</taxon>
        <taxon>Bacillota</taxon>
        <taxon>Bacilli</taxon>
        <taxon>Lactobacillales</taxon>
        <taxon>Streptococcaceae</taxon>
        <taxon>Streptococcus</taxon>
    </lineage>
</organism>
<evidence type="ECO:0000313" key="2">
    <source>
        <dbReference type="EMBL" id="SUN61131.1"/>
    </source>
</evidence>
<gene>
    <name evidence="2" type="ORF">NCTC12224_01342</name>
</gene>
<dbReference type="InterPro" id="IPR011008">
    <property type="entry name" value="Dimeric_a/b-barrel"/>
</dbReference>
<dbReference type="InterPro" id="IPR007138">
    <property type="entry name" value="ABM_dom"/>
</dbReference>
<keyword evidence="3" id="KW-1185">Reference proteome</keyword>
<name>A0A380K880_9STRE</name>
<dbReference type="OrthoDB" id="9812754at2"/>
<dbReference type="AlphaFoldDB" id="A0A380K880"/>
<evidence type="ECO:0000313" key="3">
    <source>
        <dbReference type="Proteomes" id="UP000254924"/>
    </source>
</evidence>
<keyword evidence="2" id="KW-0503">Monooxygenase</keyword>
<dbReference type="PANTHER" id="PTHR33336">
    <property type="entry name" value="QUINOL MONOOXYGENASE YGIN-RELATED"/>
    <property type="match status" value="1"/>
</dbReference>
<dbReference type="Gene3D" id="3.30.70.100">
    <property type="match status" value="1"/>
</dbReference>
<evidence type="ECO:0000259" key="1">
    <source>
        <dbReference type="PROSITE" id="PS51725"/>
    </source>
</evidence>
<dbReference type="EMBL" id="UHFN01000007">
    <property type="protein sequence ID" value="SUN61131.1"/>
    <property type="molecule type" value="Genomic_DNA"/>
</dbReference>
<dbReference type="PROSITE" id="PS51725">
    <property type="entry name" value="ABM"/>
    <property type="match status" value="2"/>
</dbReference>
<feature type="domain" description="ABM" evidence="1">
    <location>
        <begin position="117"/>
        <end position="210"/>
    </location>
</feature>
<reference evidence="2 3" key="1">
    <citation type="submission" date="2018-06" db="EMBL/GenBank/DDBJ databases">
        <authorList>
            <consortium name="Pathogen Informatics"/>
            <person name="Doyle S."/>
        </authorList>
    </citation>
    <scope>NUCLEOTIDE SEQUENCE [LARGE SCALE GENOMIC DNA]</scope>
    <source>
        <strain evidence="2 3">NCTC12224</strain>
    </source>
</reference>
<dbReference type="Proteomes" id="UP000254924">
    <property type="component" value="Unassembled WGS sequence"/>
</dbReference>
<dbReference type="SUPFAM" id="SSF54909">
    <property type="entry name" value="Dimeric alpha+beta barrel"/>
    <property type="match status" value="2"/>
</dbReference>
<dbReference type="PANTHER" id="PTHR33336:SF3">
    <property type="entry name" value="ABM DOMAIN-CONTAINING PROTEIN"/>
    <property type="match status" value="1"/>
</dbReference>
<feature type="domain" description="ABM" evidence="1">
    <location>
        <begin position="7"/>
        <end position="96"/>
    </location>
</feature>
<sequence length="224" mass="25461">MLTQPPMMRLFFLEPYEDKIQEFSRLGRNNFSSSLEKEEGTLFMACAYEKDNPAKKIVFELYEDEAAYQTHAASQHFKTFASFAKDNLKERRVVELAPQILVEKHGDKAFLSEVAVDMRLARLKVDLAHAKAFEAIVAREMKTAVAVEDGVLSLMAARDVSDLSTWYFFEVYSSQEAYDLHRETAHFKDYITESLELVSQKSLFPLSAEFLISKGGLSFEGGLA</sequence>
<dbReference type="GO" id="GO:0004497">
    <property type="term" value="F:monooxygenase activity"/>
    <property type="evidence" value="ECO:0007669"/>
    <property type="project" value="UniProtKB-KW"/>
</dbReference>
<accession>A0A380K880</accession>
<protein>
    <submittedName>
        <fullName evidence="2">Antibiotic biosynthesis monooxygenase</fullName>
    </submittedName>
</protein>
<proteinExistence type="predicted"/>